<feature type="region of interest" description="Disordered" evidence="1">
    <location>
        <begin position="100"/>
        <end position="141"/>
    </location>
</feature>
<accession>A0A9D2MQY7</accession>
<name>A0A9D2MQY7_9FIRM</name>
<reference evidence="2" key="1">
    <citation type="journal article" date="2021" name="PeerJ">
        <title>Extensive microbial diversity within the chicken gut microbiome revealed by metagenomics and culture.</title>
        <authorList>
            <person name="Gilroy R."/>
            <person name="Ravi A."/>
            <person name="Getino M."/>
            <person name="Pursley I."/>
            <person name="Horton D.L."/>
            <person name="Alikhan N.F."/>
            <person name="Baker D."/>
            <person name="Gharbi K."/>
            <person name="Hall N."/>
            <person name="Watson M."/>
            <person name="Adriaenssens E.M."/>
            <person name="Foster-Nyarko E."/>
            <person name="Jarju S."/>
            <person name="Secka A."/>
            <person name="Antonio M."/>
            <person name="Oren A."/>
            <person name="Chaudhuri R.R."/>
            <person name="La Ragione R."/>
            <person name="Hildebrand F."/>
            <person name="Pallen M.J."/>
        </authorList>
    </citation>
    <scope>NUCLEOTIDE SEQUENCE</scope>
    <source>
        <strain evidence="2">USAMLcec3-2134</strain>
    </source>
</reference>
<feature type="region of interest" description="Disordered" evidence="1">
    <location>
        <begin position="36"/>
        <end position="69"/>
    </location>
</feature>
<dbReference type="AlphaFoldDB" id="A0A9D2MQY7"/>
<proteinExistence type="predicted"/>
<comment type="caution">
    <text evidence="2">The sequence shown here is derived from an EMBL/GenBank/DDBJ whole genome shotgun (WGS) entry which is preliminary data.</text>
</comment>
<evidence type="ECO:0000313" key="3">
    <source>
        <dbReference type="Proteomes" id="UP000886883"/>
    </source>
</evidence>
<dbReference type="Proteomes" id="UP000886883">
    <property type="component" value="Unassembled WGS sequence"/>
</dbReference>
<sequence>MDKLKSWFAGKLTRENMVVLALSGILLMVIALPSGRKEKEGNEGGSGLSDAQSARIEENEGESGGEERELERRLEEFLSCMEGAGEVKVMLTFSSTQEQVVEKDGPYTSSQTSENDSAGGSRSIDQREQEQSTVYTTDREGNQVPYVKKTLAAAVEGVTVLAQGGDSWTVQKNITDVIEALFGIEAHKIKVAKLVVPSGEAAAAEENEESRGIRN</sequence>
<gene>
    <name evidence="2" type="ORF">H9763_05680</name>
</gene>
<evidence type="ECO:0000313" key="2">
    <source>
        <dbReference type="EMBL" id="HJB90944.1"/>
    </source>
</evidence>
<protein>
    <submittedName>
        <fullName evidence="2">Stage III sporulation protein AG</fullName>
    </submittedName>
</protein>
<organism evidence="2 3">
    <name type="scientific">Candidatus Eisenbergiella merdigallinarum</name>
    <dbReference type="NCBI Taxonomy" id="2838552"/>
    <lineage>
        <taxon>Bacteria</taxon>
        <taxon>Bacillati</taxon>
        <taxon>Bacillota</taxon>
        <taxon>Clostridia</taxon>
        <taxon>Lachnospirales</taxon>
        <taxon>Lachnospiraceae</taxon>
        <taxon>Eisenbergiella</taxon>
    </lineage>
</organism>
<feature type="compositionally biased region" description="Polar residues" evidence="1">
    <location>
        <begin position="107"/>
        <end position="120"/>
    </location>
</feature>
<reference evidence="2" key="2">
    <citation type="submission" date="2021-04" db="EMBL/GenBank/DDBJ databases">
        <authorList>
            <person name="Gilroy R."/>
        </authorList>
    </citation>
    <scope>NUCLEOTIDE SEQUENCE</scope>
    <source>
        <strain evidence="2">USAMLcec3-2134</strain>
    </source>
</reference>
<evidence type="ECO:0000256" key="1">
    <source>
        <dbReference type="SAM" id="MobiDB-lite"/>
    </source>
</evidence>
<dbReference type="EMBL" id="DWXE01000020">
    <property type="protein sequence ID" value="HJB90944.1"/>
    <property type="molecule type" value="Genomic_DNA"/>
</dbReference>